<name>A0A5C3N548_9AGAM</name>
<dbReference type="AlphaFoldDB" id="A0A5C3N548"/>
<accession>A0A5C3N548</accession>
<reference evidence="1 2" key="1">
    <citation type="journal article" date="2019" name="Nat. Ecol. Evol.">
        <title>Megaphylogeny resolves global patterns of mushroom evolution.</title>
        <authorList>
            <person name="Varga T."/>
            <person name="Krizsan K."/>
            <person name="Foldi C."/>
            <person name="Dima B."/>
            <person name="Sanchez-Garcia M."/>
            <person name="Sanchez-Ramirez S."/>
            <person name="Szollosi G.J."/>
            <person name="Szarkandi J.G."/>
            <person name="Papp V."/>
            <person name="Albert L."/>
            <person name="Andreopoulos W."/>
            <person name="Angelini C."/>
            <person name="Antonin V."/>
            <person name="Barry K.W."/>
            <person name="Bougher N.L."/>
            <person name="Buchanan P."/>
            <person name="Buyck B."/>
            <person name="Bense V."/>
            <person name="Catcheside P."/>
            <person name="Chovatia M."/>
            <person name="Cooper J."/>
            <person name="Damon W."/>
            <person name="Desjardin D."/>
            <person name="Finy P."/>
            <person name="Geml J."/>
            <person name="Haridas S."/>
            <person name="Hughes K."/>
            <person name="Justo A."/>
            <person name="Karasinski D."/>
            <person name="Kautmanova I."/>
            <person name="Kiss B."/>
            <person name="Kocsube S."/>
            <person name="Kotiranta H."/>
            <person name="LaButti K.M."/>
            <person name="Lechner B.E."/>
            <person name="Liimatainen K."/>
            <person name="Lipzen A."/>
            <person name="Lukacs Z."/>
            <person name="Mihaltcheva S."/>
            <person name="Morgado L.N."/>
            <person name="Niskanen T."/>
            <person name="Noordeloos M.E."/>
            <person name="Ohm R.A."/>
            <person name="Ortiz-Santana B."/>
            <person name="Ovrebo C."/>
            <person name="Racz N."/>
            <person name="Riley R."/>
            <person name="Savchenko A."/>
            <person name="Shiryaev A."/>
            <person name="Soop K."/>
            <person name="Spirin V."/>
            <person name="Szebenyi C."/>
            <person name="Tomsovsky M."/>
            <person name="Tulloss R.E."/>
            <person name="Uehling J."/>
            <person name="Grigoriev I.V."/>
            <person name="Vagvolgyi C."/>
            <person name="Papp T."/>
            <person name="Martin F.M."/>
            <person name="Miettinen O."/>
            <person name="Hibbett D.S."/>
            <person name="Nagy L.G."/>
        </authorList>
    </citation>
    <scope>NUCLEOTIDE SEQUENCE [LARGE SCALE GENOMIC DNA]</scope>
    <source>
        <strain evidence="1 2">OMC1185</strain>
    </source>
</reference>
<sequence>MVLSHMQFCQNKIFLQHSTQLIKSYNWGHTVKRNCADISVNIWCGKDDVRAQERVNTVGCPSTRPATVLAAGA</sequence>
<dbReference type="EMBL" id="ML213509">
    <property type="protein sequence ID" value="TFK52282.1"/>
    <property type="molecule type" value="Genomic_DNA"/>
</dbReference>
<gene>
    <name evidence="1" type="ORF">OE88DRAFT_1657463</name>
</gene>
<evidence type="ECO:0000313" key="1">
    <source>
        <dbReference type="EMBL" id="TFK52282.1"/>
    </source>
</evidence>
<keyword evidence="2" id="KW-1185">Reference proteome</keyword>
<protein>
    <submittedName>
        <fullName evidence="1">Uncharacterized protein</fullName>
    </submittedName>
</protein>
<proteinExistence type="predicted"/>
<dbReference type="Proteomes" id="UP000305948">
    <property type="component" value="Unassembled WGS sequence"/>
</dbReference>
<evidence type="ECO:0000313" key="2">
    <source>
        <dbReference type="Proteomes" id="UP000305948"/>
    </source>
</evidence>
<organism evidence="1 2">
    <name type="scientific">Heliocybe sulcata</name>
    <dbReference type="NCBI Taxonomy" id="5364"/>
    <lineage>
        <taxon>Eukaryota</taxon>
        <taxon>Fungi</taxon>
        <taxon>Dikarya</taxon>
        <taxon>Basidiomycota</taxon>
        <taxon>Agaricomycotina</taxon>
        <taxon>Agaricomycetes</taxon>
        <taxon>Gloeophyllales</taxon>
        <taxon>Gloeophyllaceae</taxon>
        <taxon>Heliocybe</taxon>
    </lineage>
</organism>